<dbReference type="InterPro" id="IPR001387">
    <property type="entry name" value="Cro/C1-type_HTH"/>
</dbReference>
<feature type="domain" description="HTH cro/C1-type" evidence="1">
    <location>
        <begin position="19"/>
        <end position="73"/>
    </location>
</feature>
<reference evidence="2 3" key="1">
    <citation type="submission" date="2020-10" db="EMBL/GenBank/DDBJ databases">
        <title>Connecting structure to function with the recovery of over 1000 high-quality activated sludge metagenome-assembled genomes encoding full-length rRNA genes using long-read sequencing.</title>
        <authorList>
            <person name="Singleton C.M."/>
            <person name="Petriglieri F."/>
            <person name="Kristensen J.M."/>
            <person name="Kirkegaard R.H."/>
            <person name="Michaelsen T.Y."/>
            <person name="Andersen M.H."/>
            <person name="Karst S.M."/>
            <person name="Dueholm M.S."/>
            <person name="Nielsen P.H."/>
            <person name="Albertsen M."/>
        </authorList>
    </citation>
    <scope>NUCLEOTIDE SEQUENCE [LARGE SCALE GENOMIC DNA]</scope>
    <source>
        <strain evidence="2">Ribe_18-Q3-R11-54_BAT3C.373</strain>
    </source>
</reference>
<evidence type="ECO:0000313" key="3">
    <source>
        <dbReference type="Proteomes" id="UP000808349"/>
    </source>
</evidence>
<dbReference type="InterPro" id="IPR010982">
    <property type="entry name" value="Lambda_DNA-bd_dom_sf"/>
</dbReference>
<name>A0A9D7SAK3_9BACT</name>
<organism evidence="2 3">
    <name type="scientific">Candidatus Defluviibacterium haderslevense</name>
    <dbReference type="NCBI Taxonomy" id="2981993"/>
    <lineage>
        <taxon>Bacteria</taxon>
        <taxon>Pseudomonadati</taxon>
        <taxon>Bacteroidota</taxon>
        <taxon>Saprospiria</taxon>
        <taxon>Saprospirales</taxon>
        <taxon>Saprospiraceae</taxon>
        <taxon>Candidatus Defluviibacterium</taxon>
    </lineage>
</organism>
<dbReference type="SUPFAM" id="SSF47413">
    <property type="entry name" value="lambda repressor-like DNA-binding domains"/>
    <property type="match status" value="1"/>
</dbReference>
<protein>
    <submittedName>
        <fullName evidence="2">Helix-turn-helix transcriptional regulator</fullName>
    </submittedName>
</protein>
<dbReference type="GO" id="GO:0003677">
    <property type="term" value="F:DNA binding"/>
    <property type="evidence" value="ECO:0007669"/>
    <property type="project" value="InterPro"/>
</dbReference>
<evidence type="ECO:0000259" key="1">
    <source>
        <dbReference type="PROSITE" id="PS50943"/>
    </source>
</evidence>
<dbReference type="AlphaFoldDB" id="A0A9D7SAK3"/>
<proteinExistence type="predicted"/>
<accession>A0A9D7SAK3</accession>
<dbReference type="Proteomes" id="UP000808349">
    <property type="component" value="Unassembled WGS sequence"/>
</dbReference>
<dbReference type="PROSITE" id="PS50943">
    <property type="entry name" value="HTH_CROC1"/>
    <property type="match status" value="1"/>
</dbReference>
<dbReference type="EMBL" id="JADKFW010000009">
    <property type="protein sequence ID" value="MBK9718268.1"/>
    <property type="molecule type" value="Genomic_DNA"/>
</dbReference>
<comment type="caution">
    <text evidence="2">The sequence shown here is derived from an EMBL/GenBank/DDBJ whole genome shotgun (WGS) entry which is preliminary data.</text>
</comment>
<evidence type="ECO:0000313" key="2">
    <source>
        <dbReference type="EMBL" id="MBK9718268.1"/>
    </source>
</evidence>
<sequence>MVKQKTPEQLKRIELSHKLTKLRLERNLNPYSIAKLANLNPSVTLSIELGSTNFSIDSFLKYIEALDVDIQFVDRSSTVS</sequence>
<dbReference type="Gene3D" id="1.10.260.40">
    <property type="entry name" value="lambda repressor-like DNA-binding domains"/>
    <property type="match status" value="1"/>
</dbReference>
<gene>
    <name evidence="2" type="ORF">IPO85_12310</name>
</gene>